<keyword evidence="3" id="KW-1185">Reference proteome</keyword>
<evidence type="ECO:0000313" key="2">
    <source>
        <dbReference type="EMBL" id="WGK69444.1"/>
    </source>
</evidence>
<feature type="compositionally biased region" description="Basic and acidic residues" evidence="1">
    <location>
        <begin position="183"/>
        <end position="207"/>
    </location>
</feature>
<organism evidence="2 3">
    <name type="scientific">Candidatus Haliotispira prima</name>
    <dbReference type="NCBI Taxonomy" id="3034016"/>
    <lineage>
        <taxon>Bacteria</taxon>
        <taxon>Pseudomonadati</taxon>
        <taxon>Spirochaetota</taxon>
        <taxon>Spirochaetia</taxon>
        <taxon>Spirochaetales</taxon>
        <taxon>Spirochaetaceae</taxon>
        <taxon>Candidatus Haliotispira</taxon>
    </lineage>
</organism>
<evidence type="ECO:0000256" key="1">
    <source>
        <dbReference type="SAM" id="MobiDB-lite"/>
    </source>
</evidence>
<sequence length="426" mass="46587">MSRITEQQVSRPALSEKRVQVSYGEAATEVPEVMPYGLQHHLPAESHSLVVSPENENLSLALPGYIANEPHGLEQGEVALYSEHGQVLYYKDDGSLHLEAAGKVSIHSDQEDLYNLLKDLLEIIKNLTTAPIDTQVKGGSVSGGSVTGNGNNPGVGMSADAKTSLDQIADRLDKLLQAGEKPQTAEEQEKKQEKKQKEEQAKQKEEETSSDNEDQTEDDTENTPSGPGSLTNKGQRTVYAIFNEKDPPNAQGSQGVRAVAVAPGEKREGFLDAVVDLTVPLIIKTHESSNIVFDSSDSDKRNSEEQFKDDLFTIDTRGYFAEFEANQESESNYGLYVLKGEDGKAAPDSANPVYSHYGFWGNRYKTNGTLRKGIADYKNANRAIADNSNPKRITEMSKTGVTFQKGAGWVDYAKDVKNKNEQGATP</sequence>
<accession>A0ABY8MKW3</accession>
<feature type="compositionally biased region" description="Acidic residues" evidence="1">
    <location>
        <begin position="208"/>
        <end position="221"/>
    </location>
</feature>
<feature type="compositionally biased region" description="Polar residues" evidence="1">
    <location>
        <begin position="224"/>
        <end position="233"/>
    </location>
</feature>
<protein>
    <submittedName>
        <fullName evidence="2">Uncharacterized protein</fullName>
    </submittedName>
</protein>
<name>A0ABY8MKW3_9SPIO</name>
<dbReference type="RefSeq" id="WP_326927627.1">
    <property type="nucleotide sequence ID" value="NZ_CP123443.1"/>
</dbReference>
<reference evidence="2 3" key="1">
    <citation type="submission" date="2023-04" db="EMBL/GenBank/DDBJ databases">
        <title>Spirochaete genome identified in red abalone sample constitutes a novel genus.</title>
        <authorList>
            <person name="Sharma S.P."/>
            <person name="Purcell C.M."/>
            <person name="Hyde J.R."/>
            <person name="Severin A.J."/>
        </authorList>
    </citation>
    <scope>NUCLEOTIDE SEQUENCE [LARGE SCALE GENOMIC DNA]</scope>
    <source>
        <strain evidence="2 3">SP-2023</strain>
    </source>
</reference>
<feature type="region of interest" description="Disordered" evidence="1">
    <location>
        <begin position="134"/>
        <end position="159"/>
    </location>
</feature>
<feature type="compositionally biased region" description="Gly residues" evidence="1">
    <location>
        <begin position="140"/>
        <end position="153"/>
    </location>
</feature>
<gene>
    <name evidence="2" type="ORF">P0082_00890</name>
</gene>
<proteinExistence type="predicted"/>
<dbReference type="Proteomes" id="UP001228690">
    <property type="component" value="Chromosome"/>
</dbReference>
<dbReference type="EMBL" id="CP123443">
    <property type="protein sequence ID" value="WGK69444.1"/>
    <property type="molecule type" value="Genomic_DNA"/>
</dbReference>
<evidence type="ECO:0000313" key="3">
    <source>
        <dbReference type="Proteomes" id="UP001228690"/>
    </source>
</evidence>
<feature type="region of interest" description="Disordered" evidence="1">
    <location>
        <begin position="179"/>
        <end position="233"/>
    </location>
</feature>